<proteinExistence type="predicted"/>
<evidence type="ECO:0000313" key="1">
    <source>
        <dbReference type="EMBL" id="KAJ1673893.1"/>
    </source>
</evidence>
<organism evidence="1 2">
    <name type="scientific">Spiromyces aspiralis</name>
    <dbReference type="NCBI Taxonomy" id="68401"/>
    <lineage>
        <taxon>Eukaryota</taxon>
        <taxon>Fungi</taxon>
        <taxon>Fungi incertae sedis</taxon>
        <taxon>Zoopagomycota</taxon>
        <taxon>Kickxellomycotina</taxon>
        <taxon>Kickxellomycetes</taxon>
        <taxon>Kickxellales</taxon>
        <taxon>Kickxellaceae</taxon>
        <taxon>Spiromyces</taxon>
    </lineage>
</organism>
<keyword evidence="2" id="KW-1185">Reference proteome</keyword>
<sequence>MLPAALAVAAPTLGAAATLAYFYRHPNEDARRGGGYTRASNIDENAPMGFEARVDSSESAGHTPIDALGVTGDKSYQHPRNLEALQENTKPNMGSNTFYEPERTGKIRQAMNTGESPASTNSPSEGLDKMIDPLSSTYDNFSSSTSRTSQSSSRSVGGEAEQPTDSIESHLRGYRNEFKVNREYGINLAHNIGLKHKWSSPDQDE</sequence>
<reference evidence="1" key="1">
    <citation type="submission" date="2022-06" db="EMBL/GenBank/DDBJ databases">
        <title>Phylogenomic reconstructions and comparative analyses of Kickxellomycotina fungi.</title>
        <authorList>
            <person name="Reynolds N.K."/>
            <person name="Stajich J.E."/>
            <person name="Barry K."/>
            <person name="Grigoriev I.V."/>
            <person name="Crous P."/>
            <person name="Smith M.E."/>
        </authorList>
    </citation>
    <scope>NUCLEOTIDE SEQUENCE</scope>
    <source>
        <strain evidence="1">RSA 2271</strain>
    </source>
</reference>
<accession>A0ACC1HDV1</accession>
<name>A0ACC1HDV1_9FUNG</name>
<protein>
    <submittedName>
        <fullName evidence="1">Uncharacterized protein</fullName>
    </submittedName>
</protein>
<dbReference type="Proteomes" id="UP001145114">
    <property type="component" value="Unassembled WGS sequence"/>
</dbReference>
<evidence type="ECO:0000313" key="2">
    <source>
        <dbReference type="Proteomes" id="UP001145114"/>
    </source>
</evidence>
<dbReference type="EMBL" id="JAMZIH010006465">
    <property type="protein sequence ID" value="KAJ1673893.1"/>
    <property type="molecule type" value="Genomic_DNA"/>
</dbReference>
<gene>
    <name evidence="1" type="ORF">EV182_004361</name>
</gene>
<comment type="caution">
    <text evidence="1">The sequence shown here is derived from an EMBL/GenBank/DDBJ whole genome shotgun (WGS) entry which is preliminary data.</text>
</comment>